<protein>
    <recommendedName>
        <fullName evidence="7">Zn(2)-C6 fungal-type domain-containing protein</fullName>
    </recommendedName>
</protein>
<dbReference type="EMBL" id="NIZV01000106">
    <property type="protein sequence ID" value="RSM08387.1"/>
    <property type="molecule type" value="Genomic_DNA"/>
</dbReference>
<evidence type="ECO:0000256" key="4">
    <source>
        <dbReference type="ARBA" id="ARBA00023163"/>
    </source>
</evidence>
<dbReference type="GO" id="GO:0005634">
    <property type="term" value="C:nucleus"/>
    <property type="evidence" value="ECO:0007669"/>
    <property type="project" value="UniProtKB-SubCell"/>
</dbReference>
<dbReference type="GO" id="GO:0003677">
    <property type="term" value="F:DNA binding"/>
    <property type="evidence" value="ECO:0007669"/>
    <property type="project" value="InterPro"/>
</dbReference>
<evidence type="ECO:0000256" key="1">
    <source>
        <dbReference type="ARBA" id="ARBA00004123"/>
    </source>
</evidence>
<organism evidence="8 9">
    <name type="scientific">Fusarium ambrosium</name>
    <dbReference type="NCBI Taxonomy" id="131363"/>
    <lineage>
        <taxon>Eukaryota</taxon>
        <taxon>Fungi</taxon>
        <taxon>Dikarya</taxon>
        <taxon>Ascomycota</taxon>
        <taxon>Pezizomycotina</taxon>
        <taxon>Sordariomycetes</taxon>
        <taxon>Hypocreomycetidae</taxon>
        <taxon>Hypocreales</taxon>
        <taxon>Nectriaceae</taxon>
        <taxon>Fusarium</taxon>
        <taxon>Fusarium solani species complex</taxon>
    </lineage>
</organism>
<feature type="region of interest" description="Disordered" evidence="6">
    <location>
        <begin position="1"/>
        <end position="62"/>
    </location>
</feature>
<feature type="compositionally biased region" description="Polar residues" evidence="6">
    <location>
        <begin position="604"/>
        <end position="615"/>
    </location>
</feature>
<evidence type="ECO:0000313" key="9">
    <source>
        <dbReference type="Proteomes" id="UP000288429"/>
    </source>
</evidence>
<keyword evidence="5" id="KW-0539">Nucleus</keyword>
<keyword evidence="4" id="KW-0804">Transcription</keyword>
<keyword evidence="9" id="KW-1185">Reference proteome</keyword>
<dbReference type="SMART" id="SM00066">
    <property type="entry name" value="GAL4"/>
    <property type="match status" value="1"/>
</dbReference>
<dbReference type="Proteomes" id="UP000288429">
    <property type="component" value="Unassembled WGS sequence"/>
</dbReference>
<dbReference type="CDD" id="cd00067">
    <property type="entry name" value="GAL4"/>
    <property type="match status" value="1"/>
</dbReference>
<evidence type="ECO:0000259" key="7">
    <source>
        <dbReference type="PROSITE" id="PS50048"/>
    </source>
</evidence>
<accession>A0A428U286</accession>
<dbReference type="PROSITE" id="PS00463">
    <property type="entry name" value="ZN2_CY6_FUNGAL_1"/>
    <property type="match status" value="1"/>
</dbReference>
<dbReference type="InterPro" id="IPR001138">
    <property type="entry name" value="Zn2Cys6_DnaBD"/>
</dbReference>
<sequence>MDTRVNKRQRKNSTNDQAQKTTSSTAPPQDQDESTDQVQSVNKPAPVPANESPADSNEPPALEMRSCENCRRGKLKCSRSYPCAKCLDKGLDCVYEQDKRRGPKPGYIEEIYRRMDVLEQMVIGQSLLFRPQHQSFESRVDFRSVVDGTRQMLREAGQNPARDGTTDDTPLLRGPQLSRVQQDASNNESPGLNMSDATISEMCHVYRTQIQPWVPVVQPQFFFQAQGYVGQQPAYPCGLQMEALMAATGPFLRGGRGFDRQEYLRRTQAGVCERLLTTADMNTLHACTIIQFLLLGDGRMTSYWGLVTMLPQVALRCGLHLEDHHLSPDQREYRRLMSLVVDNSSWRSRESTRRLFWVLFLLEQFAALLSGTKSSFDPSIIRRLLPCEGQLWVENRQVQTREFIQANVAAQVQITPDPSIGGLAYLIEATEILTMVSSFARTTARTKSPFQDPRGFLREFLNLDLILANWKSRLPARYQHASPDKNGYIDHNMTLAHLTHNTSGILLYQAPRAFCRPQPPVGSNSQDGSGQSTLMAHVALVKQAAKEIAKICTRFLLQRRYLVSGQFSFCQFIAARALLAYSSWLMEPVDDDFETILTSLTESSKRWNPSQQNDSSELHQEPPQATDFAAQLLSRLKIDARKPEAIDLMASWTTLSAEMEGVGQPQKDSSTERGSVAEWSCQQGHESDARLPSTADDGLLPMSLSTSTLDLMTNLDVDGSLSMLTSSQIETLDDRIFSWRDYNELPVTVTNDNQGQFYPNQQPQHFQGL</sequence>
<dbReference type="GO" id="GO:0008270">
    <property type="term" value="F:zinc ion binding"/>
    <property type="evidence" value="ECO:0007669"/>
    <property type="project" value="InterPro"/>
</dbReference>
<comment type="caution">
    <text evidence="8">The sequence shown here is derived from an EMBL/GenBank/DDBJ whole genome shotgun (WGS) entry which is preliminary data.</text>
</comment>
<dbReference type="SUPFAM" id="SSF57701">
    <property type="entry name" value="Zn2/Cys6 DNA-binding domain"/>
    <property type="match status" value="1"/>
</dbReference>
<feature type="compositionally biased region" description="Polar residues" evidence="6">
    <location>
        <begin position="178"/>
        <end position="192"/>
    </location>
</feature>
<dbReference type="CDD" id="cd12148">
    <property type="entry name" value="fungal_TF_MHR"/>
    <property type="match status" value="1"/>
</dbReference>
<feature type="compositionally biased region" description="Basic residues" evidence="6">
    <location>
        <begin position="1"/>
        <end position="11"/>
    </location>
</feature>
<reference evidence="8 9" key="1">
    <citation type="submission" date="2017-06" db="EMBL/GenBank/DDBJ databases">
        <title>Cmopartive genomic analysis of Ambrosia Fusariam Clade fungi.</title>
        <authorList>
            <person name="Stajich J.E."/>
            <person name="Carrillo J."/>
            <person name="Kijimoto T."/>
            <person name="Eskalen A."/>
            <person name="O'Donnell K."/>
            <person name="Kasson M."/>
        </authorList>
    </citation>
    <scope>NUCLEOTIDE SEQUENCE [LARGE SCALE GENOMIC DNA]</scope>
    <source>
        <strain evidence="8 9">NRRL 20438</strain>
    </source>
</reference>
<dbReference type="GO" id="GO:0000981">
    <property type="term" value="F:DNA-binding transcription factor activity, RNA polymerase II-specific"/>
    <property type="evidence" value="ECO:0007669"/>
    <property type="project" value="InterPro"/>
</dbReference>
<evidence type="ECO:0000313" key="8">
    <source>
        <dbReference type="EMBL" id="RSM08387.1"/>
    </source>
</evidence>
<feature type="region of interest" description="Disordered" evidence="6">
    <location>
        <begin position="659"/>
        <end position="695"/>
    </location>
</feature>
<evidence type="ECO:0000256" key="3">
    <source>
        <dbReference type="ARBA" id="ARBA00023015"/>
    </source>
</evidence>
<name>A0A428U286_9HYPO</name>
<dbReference type="InterPro" id="IPR050815">
    <property type="entry name" value="TF_fung"/>
</dbReference>
<feature type="region of interest" description="Disordered" evidence="6">
    <location>
        <begin position="604"/>
        <end position="623"/>
    </location>
</feature>
<feature type="region of interest" description="Disordered" evidence="6">
    <location>
        <begin position="154"/>
        <end position="192"/>
    </location>
</feature>
<dbReference type="InterPro" id="IPR036864">
    <property type="entry name" value="Zn2-C6_fun-type_DNA-bd_sf"/>
</dbReference>
<comment type="subcellular location">
    <subcellularLocation>
        <location evidence="1">Nucleus</location>
    </subcellularLocation>
</comment>
<dbReference type="Pfam" id="PF04082">
    <property type="entry name" value="Fungal_trans"/>
    <property type="match status" value="1"/>
</dbReference>
<evidence type="ECO:0000256" key="6">
    <source>
        <dbReference type="SAM" id="MobiDB-lite"/>
    </source>
</evidence>
<evidence type="ECO:0000256" key="2">
    <source>
        <dbReference type="ARBA" id="ARBA00022723"/>
    </source>
</evidence>
<feature type="domain" description="Zn(2)-C6 fungal-type" evidence="7">
    <location>
        <begin position="66"/>
        <end position="95"/>
    </location>
</feature>
<dbReference type="PANTHER" id="PTHR47338:SF20">
    <property type="entry name" value="ZN(II)2CYS6 TRANSCRIPTION FACTOR (EUROFUNG)"/>
    <property type="match status" value="1"/>
</dbReference>
<evidence type="ECO:0000256" key="5">
    <source>
        <dbReference type="ARBA" id="ARBA00023242"/>
    </source>
</evidence>
<feature type="compositionally biased region" description="Polar residues" evidence="6">
    <location>
        <begin position="12"/>
        <end position="28"/>
    </location>
</feature>
<dbReference type="Gene3D" id="4.10.240.10">
    <property type="entry name" value="Zn(2)-C6 fungal-type DNA-binding domain"/>
    <property type="match status" value="1"/>
</dbReference>
<dbReference type="Pfam" id="PF00172">
    <property type="entry name" value="Zn_clus"/>
    <property type="match status" value="1"/>
</dbReference>
<dbReference type="GO" id="GO:0006351">
    <property type="term" value="P:DNA-templated transcription"/>
    <property type="evidence" value="ECO:0007669"/>
    <property type="project" value="InterPro"/>
</dbReference>
<keyword evidence="2" id="KW-0479">Metal-binding</keyword>
<dbReference type="AlphaFoldDB" id="A0A428U286"/>
<keyword evidence="3" id="KW-0805">Transcription regulation</keyword>
<gene>
    <name evidence="8" type="ORF">CDV31_008200</name>
</gene>
<dbReference type="InterPro" id="IPR007219">
    <property type="entry name" value="XnlR_reg_dom"/>
</dbReference>
<dbReference type="PANTHER" id="PTHR47338">
    <property type="entry name" value="ZN(II)2CYS6 TRANSCRIPTION FACTOR (EUROFUNG)-RELATED"/>
    <property type="match status" value="1"/>
</dbReference>
<dbReference type="PROSITE" id="PS50048">
    <property type="entry name" value="ZN2_CY6_FUNGAL_2"/>
    <property type="match status" value="1"/>
</dbReference>
<proteinExistence type="predicted"/>